<evidence type="ECO:0000256" key="4">
    <source>
        <dbReference type="SAM" id="MobiDB-lite"/>
    </source>
</evidence>
<dbReference type="CDD" id="cd00200">
    <property type="entry name" value="WD40"/>
    <property type="match status" value="1"/>
</dbReference>
<reference evidence="5 6" key="1">
    <citation type="submission" date="2019-05" db="EMBL/GenBank/DDBJ databases">
        <title>Mikania micrantha, genome provides insights into the molecular mechanism of rapid growth.</title>
        <authorList>
            <person name="Liu B."/>
        </authorList>
    </citation>
    <scope>NUCLEOTIDE SEQUENCE [LARGE SCALE GENOMIC DNA]</scope>
    <source>
        <strain evidence="5">NLD-2019</strain>
        <tissue evidence="5">Leaf</tissue>
    </source>
</reference>
<feature type="repeat" description="WD" evidence="3">
    <location>
        <begin position="412"/>
        <end position="449"/>
    </location>
</feature>
<dbReference type="InterPro" id="IPR045182">
    <property type="entry name" value="JINGUBANG-like"/>
</dbReference>
<dbReference type="InterPro" id="IPR020472">
    <property type="entry name" value="WD40_PAC1"/>
</dbReference>
<evidence type="ECO:0000256" key="2">
    <source>
        <dbReference type="ARBA" id="ARBA00022737"/>
    </source>
</evidence>
<dbReference type="PANTHER" id="PTHR22844">
    <property type="entry name" value="F-BOX AND WD40 DOMAIN PROTEIN"/>
    <property type="match status" value="1"/>
</dbReference>
<evidence type="ECO:0000256" key="1">
    <source>
        <dbReference type="ARBA" id="ARBA00022574"/>
    </source>
</evidence>
<evidence type="ECO:0000313" key="6">
    <source>
        <dbReference type="Proteomes" id="UP000326396"/>
    </source>
</evidence>
<dbReference type="Gene3D" id="2.130.10.10">
    <property type="entry name" value="YVTN repeat-like/Quinoprotein amine dehydrogenase"/>
    <property type="match status" value="3"/>
</dbReference>
<dbReference type="OrthoDB" id="674604at2759"/>
<keyword evidence="2" id="KW-0677">Repeat</keyword>
<dbReference type="PROSITE" id="PS50294">
    <property type="entry name" value="WD_REPEATS_REGION"/>
    <property type="match status" value="1"/>
</dbReference>
<dbReference type="AlphaFoldDB" id="A0A5N6P5P0"/>
<feature type="repeat" description="WD" evidence="3">
    <location>
        <begin position="326"/>
        <end position="358"/>
    </location>
</feature>
<keyword evidence="1 3" id="KW-0853">WD repeat</keyword>
<evidence type="ECO:0000256" key="3">
    <source>
        <dbReference type="PROSITE-ProRule" id="PRU00221"/>
    </source>
</evidence>
<organism evidence="5 6">
    <name type="scientific">Mikania micrantha</name>
    <name type="common">bitter vine</name>
    <dbReference type="NCBI Taxonomy" id="192012"/>
    <lineage>
        <taxon>Eukaryota</taxon>
        <taxon>Viridiplantae</taxon>
        <taxon>Streptophyta</taxon>
        <taxon>Embryophyta</taxon>
        <taxon>Tracheophyta</taxon>
        <taxon>Spermatophyta</taxon>
        <taxon>Magnoliopsida</taxon>
        <taxon>eudicotyledons</taxon>
        <taxon>Gunneridae</taxon>
        <taxon>Pentapetalae</taxon>
        <taxon>asterids</taxon>
        <taxon>campanulids</taxon>
        <taxon>Asterales</taxon>
        <taxon>Asteraceae</taxon>
        <taxon>Asteroideae</taxon>
        <taxon>Heliantheae alliance</taxon>
        <taxon>Eupatorieae</taxon>
        <taxon>Mikania</taxon>
    </lineage>
</organism>
<proteinExistence type="predicted"/>
<accession>A0A5N6P5P0</accession>
<dbReference type="PROSITE" id="PS50082">
    <property type="entry name" value="WD_REPEATS_2"/>
    <property type="match status" value="5"/>
</dbReference>
<dbReference type="EMBL" id="SZYD01000006">
    <property type="protein sequence ID" value="KAD5961021.1"/>
    <property type="molecule type" value="Genomic_DNA"/>
</dbReference>
<dbReference type="FunFam" id="2.130.10.10:FF:000775">
    <property type="entry name" value="BnaA09g28200D protein"/>
    <property type="match status" value="1"/>
</dbReference>
<evidence type="ECO:0000313" key="5">
    <source>
        <dbReference type="EMBL" id="KAD5961021.1"/>
    </source>
</evidence>
<sequence length="515" mass="56990">MMRNSPAAGDITANSYNDHANIPRAPKPTNKFTNTNDHHPKEMVDELSFRLRNMSDNSPHPQLEDIDSPTEDDMSLKDAYRSRMLFGASPSTQMSPLTRSPWASYVERPATDLCDPNSNYTGLIASLVREEGNIYSLAATGDLLYTGSDSKNIRVWKNHKEFSWFKSNSGLVKAIVIAGEKIFTGHQDGKIRVWKVSGKNPSVHKRIGTLPTFKAVVNKSLKPKNYTEVRGSHKNIWIKHFDAISSLSLSEDQSLLYSGSWDTTVKVWSVSDFKCLESITAHEDAINSVVSGFDGMMFSGSADGTVKAWRREYEGKRTKHFFIDNLLKQECAVTSLIINPSGTAVYAGSSDGLLHFWEREKLLSSGERLTGHKLAVLCLAAAESLVFSGSVDATICVWRREKGGEHKCLCTLSGHTGPVKCLAVEDGSRCRWTVYSGSLDKSVKIWRVSVEPADGERQQRARSSSGQIFSRMREKSKQVTSDEVAAVYLIAGFNWDPFAQPIKLGGKAGSGSQFK</sequence>
<dbReference type="Proteomes" id="UP000326396">
    <property type="component" value="Linkage Group LG14"/>
</dbReference>
<dbReference type="InterPro" id="IPR015943">
    <property type="entry name" value="WD40/YVTN_repeat-like_dom_sf"/>
</dbReference>
<dbReference type="InterPro" id="IPR001680">
    <property type="entry name" value="WD40_rpt"/>
</dbReference>
<feature type="repeat" description="WD" evidence="3">
    <location>
        <begin position="237"/>
        <end position="278"/>
    </location>
</feature>
<protein>
    <submittedName>
        <fullName evidence="5">Uncharacterized protein</fullName>
    </submittedName>
</protein>
<dbReference type="Pfam" id="PF00400">
    <property type="entry name" value="WD40"/>
    <property type="match status" value="6"/>
</dbReference>
<keyword evidence="6" id="KW-1185">Reference proteome</keyword>
<dbReference type="SMART" id="SM00320">
    <property type="entry name" value="WD40"/>
    <property type="match status" value="7"/>
</dbReference>
<dbReference type="InterPro" id="IPR036322">
    <property type="entry name" value="WD40_repeat_dom_sf"/>
</dbReference>
<comment type="caution">
    <text evidence="5">The sequence shown here is derived from an EMBL/GenBank/DDBJ whole genome shotgun (WGS) entry which is preliminary data.</text>
</comment>
<gene>
    <name evidence="5" type="ORF">E3N88_12494</name>
</gene>
<feature type="repeat" description="WD" evidence="3">
    <location>
        <begin position="279"/>
        <end position="309"/>
    </location>
</feature>
<dbReference type="PRINTS" id="PR00320">
    <property type="entry name" value="GPROTEINBRPT"/>
</dbReference>
<dbReference type="SUPFAM" id="SSF50978">
    <property type="entry name" value="WD40 repeat-like"/>
    <property type="match status" value="1"/>
</dbReference>
<dbReference type="PANTHER" id="PTHR22844:SF334">
    <property type="entry name" value="PROTEIN JINGUBANG-LIKE"/>
    <property type="match status" value="1"/>
</dbReference>
<name>A0A5N6P5P0_9ASTR</name>
<feature type="region of interest" description="Disordered" evidence="4">
    <location>
        <begin position="1"/>
        <end position="39"/>
    </location>
</feature>
<feature type="repeat" description="WD" evidence="3">
    <location>
        <begin position="369"/>
        <end position="398"/>
    </location>
</feature>